<dbReference type="Proteomes" id="UP001059041">
    <property type="component" value="Linkage Group LG8"/>
</dbReference>
<name>A0A9W7WRS9_TRIRA</name>
<dbReference type="PANTHER" id="PTHR31751:SF44">
    <property type="entry name" value="SI:CH211-211K8.4-RELATED"/>
    <property type="match status" value="1"/>
</dbReference>
<dbReference type="PANTHER" id="PTHR31751">
    <property type="entry name" value="SI:CH211-108C17.2-RELATED-RELATED"/>
    <property type="match status" value="1"/>
</dbReference>
<dbReference type="AlphaFoldDB" id="A0A9W7WRS9"/>
<evidence type="ECO:0000313" key="2">
    <source>
        <dbReference type="Proteomes" id="UP001059041"/>
    </source>
</evidence>
<sequence>KPSLPTTREMECQCDSMQKVTREVGCQTDRFVGKRTVATQLSKRTLNNRNTTGSQATVATRSVAVGTSTSKLLPICSSTPFKRKAVSPERPPKRPLLEFPSFEESETSFNMADPDDCTYLPSMSELVDTTSEKASTKTSQDMVKYLVYEDRLLELFKICPTCSRVCKAVTFIKGTFLSVTQKCLHQSCLFTREWKSQPLLGSTPAGNLHLSAAVYYTGSSFLQTNKVLNAMHVRTFTKMTHRNHVHNYILPSVLHKWRSHQTNLLEGLKQKQNVSLGGDMRADSPGHCAKYGSYSMMDLSTNKIVDIQLVQSNEVGSSVHMEKEGLIRSLEFLDRSGVKVASLLTDRHTQVKKCLREQKPHINHFYDVWDLCKALTKKVDAISKEKDCKKIKMWLKSIKNHLYWSAGGSSSGEETVAKWTSLLNHIQNVHVHENPLFPKCLHPPSADKYKWLKPATKATYKLEKVLMNKRVLGDVKKLSPLYQTSSLEGFHSVILRFAPKNVVFSYLGMLCRLYLAALHFNENHGRTQASTAAGELQFQIKFPKAKRGEHVSMVKTKYTTEYVTELTDLLFNKIIHDPAPFVAEIKAVAVPGFLWS</sequence>
<dbReference type="EMBL" id="JAFHDT010000008">
    <property type="protein sequence ID" value="KAI7807154.1"/>
    <property type="molecule type" value="Genomic_DNA"/>
</dbReference>
<comment type="caution">
    <text evidence="1">The sequence shown here is derived from an EMBL/GenBank/DDBJ whole genome shotgun (WGS) entry which is preliminary data.</text>
</comment>
<reference evidence="1" key="1">
    <citation type="submission" date="2021-02" db="EMBL/GenBank/DDBJ databases">
        <title>Comparative genomics reveals that relaxation of natural selection precedes convergent phenotypic evolution of cavefish.</title>
        <authorList>
            <person name="Peng Z."/>
        </authorList>
    </citation>
    <scope>NUCLEOTIDE SEQUENCE</scope>
    <source>
        <tissue evidence="1">Muscle</tissue>
    </source>
</reference>
<keyword evidence="2" id="KW-1185">Reference proteome</keyword>
<evidence type="ECO:0000313" key="1">
    <source>
        <dbReference type="EMBL" id="KAI7807154.1"/>
    </source>
</evidence>
<proteinExistence type="predicted"/>
<accession>A0A9W7WRS9</accession>
<feature type="non-terminal residue" evidence="1">
    <location>
        <position position="1"/>
    </location>
</feature>
<gene>
    <name evidence="1" type="ORF">IRJ41_022762</name>
</gene>
<organism evidence="1 2">
    <name type="scientific">Triplophysa rosa</name>
    <name type="common">Cave loach</name>
    <dbReference type="NCBI Taxonomy" id="992332"/>
    <lineage>
        <taxon>Eukaryota</taxon>
        <taxon>Metazoa</taxon>
        <taxon>Chordata</taxon>
        <taxon>Craniata</taxon>
        <taxon>Vertebrata</taxon>
        <taxon>Euteleostomi</taxon>
        <taxon>Actinopterygii</taxon>
        <taxon>Neopterygii</taxon>
        <taxon>Teleostei</taxon>
        <taxon>Ostariophysi</taxon>
        <taxon>Cypriniformes</taxon>
        <taxon>Nemacheilidae</taxon>
        <taxon>Triplophysa</taxon>
    </lineage>
</organism>
<protein>
    <submittedName>
        <fullName evidence="1">Uncharacterized protein</fullName>
    </submittedName>
</protein>